<comment type="caution">
    <text evidence="1">The sequence shown here is derived from an EMBL/GenBank/DDBJ whole genome shotgun (WGS) entry which is preliminary data.</text>
</comment>
<sequence length="59" mass="6995">MTQLDEQITVLHLYRSLRHWNKHHACTTKVLNIQDATFALCQSKTMKTIQIHDEFNIKT</sequence>
<reference evidence="1" key="1">
    <citation type="journal article" date="2022" name="Front. Genet.">
        <title>Chromosome-Scale Assembly of the Dendrobium nobile Genome Provides Insights Into the Molecular Mechanism of the Biosynthesis of the Medicinal Active Ingredient of Dendrobium.</title>
        <authorList>
            <person name="Xu Q."/>
            <person name="Niu S.-C."/>
            <person name="Li K.-L."/>
            <person name="Zheng P.-J."/>
            <person name="Zhang X.-J."/>
            <person name="Jia Y."/>
            <person name="Liu Y."/>
            <person name="Niu Y.-X."/>
            <person name="Yu L.-H."/>
            <person name="Chen D.-F."/>
            <person name="Zhang G.-Q."/>
        </authorList>
    </citation>
    <scope>NUCLEOTIDE SEQUENCE</scope>
    <source>
        <tissue evidence="1">Leaf</tissue>
    </source>
</reference>
<organism evidence="1 2">
    <name type="scientific">Dendrobium nobile</name>
    <name type="common">Orchid</name>
    <dbReference type="NCBI Taxonomy" id="94219"/>
    <lineage>
        <taxon>Eukaryota</taxon>
        <taxon>Viridiplantae</taxon>
        <taxon>Streptophyta</taxon>
        <taxon>Embryophyta</taxon>
        <taxon>Tracheophyta</taxon>
        <taxon>Spermatophyta</taxon>
        <taxon>Magnoliopsida</taxon>
        <taxon>Liliopsida</taxon>
        <taxon>Asparagales</taxon>
        <taxon>Orchidaceae</taxon>
        <taxon>Epidendroideae</taxon>
        <taxon>Malaxideae</taxon>
        <taxon>Dendrobiinae</taxon>
        <taxon>Dendrobium</taxon>
    </lineage>
</organism>
<evidence type="ECO:0000313" key="2">
    <source>
        <dbReference type="Proteomes" id="UP000829196"/>
    </source>
</evidence>
<gene>
    <name evidence="1" type="ORF">KFK09_004207</name>
</gene>
<dbReference type="EMBL" id="JAGYWB010000004">
    <property type="protein sequence ID" value="KAI0524819.1"/>
    <property type="molecule type" value="Genomic_DNA"/>
</dbReference>
<dbReference type="Proteomes" id="UP000829196">
    <property type="component" value="Unassembled WGS sequence"/>
</dbReference>
<accession>A0A8T3BZX2</accession>
<evidence type="ECO:0000313" key="1">
    <source>
        <dbReference type="EMBL" id="KAI0524819.1"/>
    </source>
</evidence>
<dbReference type="AlphaFoldDB" id="A0A8T3BZX2"/>
<proteinExistence type="predicted"/>
<name>A0A8T3BZX2_DENNO</name>
<keyword evidence="2" id="KW-1185">Reference proteome</keyword>
<protein>
    <submittedName>
        <fullName evidence="1">Uncharacterized protein</fullName>
    </submittedName>
</protein>